<dbReference type="OrthoDB" id="2013972at2759"/>
<reference evidence="1 2" key="1">
    <citation type="submission" date="2015-01" db="EMBL/GenBank/DDBJ databases">
        <title>The Genome Sequence of Rhinocladiella mackenzie CBS 650.93.</title>
        <authorList>
            <consortium name="The Broad Institute Genomics Platform"/>
            <person name="Cuomo C."/>
            <person name="de Hoog S."/>
            <person name="Gorbushina A."/>
            <person name="Stielow B."/>
            <person name="Teixiera M."/>
            <person name="Abouelleil A."/>
            <person name="Chapman S.B."/>
            <person name="Priest M."/>
            <person name="Young S.K."/>
            <person name="Wortman J."/>
            <person name="Nusbaum C."/>
            <person name="Birren B."/>
        </authorList>
    </citation>
    <scope>NUCLEOTIDE SEQUENCE [LARGE SCALE GENOMIC DNA]</scope>
    <source>
        <strain evidence="1 2">CBS 650.93</strain>
    </source>
</reference>
<name>A0A0D2H2P4_9EURO</name>
<evidence type="ECO:0000313" key="2">
    <source>
        <dbReference type="Proteomes" id="UP000053617"/>
    </source>
</evidence>
<dbReference type="GeneID" id="25293644"/>
<dbReference type="AlphaFoldDB" id="A0A0D2H2P4"/>
<accession>A0A0D2H2P4</accession>
<proteinExistence type="predicted"/>
<sequence>MTSNSPSQGDVRAAKTFYRQAYQRAKSETLSSYLSGLWHIRHSTMLTTLGSKRESGSCYHAYKAGAYFIPNDDAEQVRIYPKAVVISIDWSPIQPTAVSPTVKFEVDDVEDEWT</sequence>
<gene>
    <name evidence="1" type="ORF">Z518_05573</name>
</gene>
<organism evidence="1 2">
    <name type="scientific">Rhinocladiella mackenziei CBS 650.93</name>
    <dbReference type="NCBI Taxonomy" id="1442369"/>
    <lineage>
        <taxon>Eukaryota</taxon>
        <taxon>Fungi</taxon>
        <taxon>Dikarya</taxon>
        <taxon>Ascomycota</taxon>
        <taxon>Pezizomycotina</taxon>
        <taxon>Eurotiomycetes</taxon>
        <taxon>Chaetothyriomycetidae</taxon>
        <taxon>Chaetothyriales</taxon>
        <taxon>Herpotrichiellaceae</taxon>
        <taxon>Rhinocladiella</taxon>
    </lineage>
</organism>
<dbReference type="HOGENOM" id="CLU_2122428_0_0_1"/>
<protein>
    <submittedName>
        <fullName evidence="1">Uncharacterized protein</fullName>
    </submittedName>
</protein>
<keyword evidence="2" id="KW-1185">Reference proteome</keyword>
<dbReference type="Proteomes" id="UP000053617">
    <property type="component" value="Unassembled WGS sequence"/>
</dbReference>
<evidence type="ECO:0000313" key="1">
    <source>
        <dbReference type="EMBL" id="KIX04703.1"/>
    </source>
</evidence>
<dbReference type="VEuPathDB" id="FungiDB:Z518_05573"/>
<dbReference type="RefSeq" id="XP_013271839.1">
    <property type="nucleotide sequence ID" value="XM_013416385.1"/>
</dbReference>
<dbReference type="EMBL" id="KN847478">
    <property type="protein sequence ID" value="KIX04703.1"/>
    <property type="molecule type" value="Genomic_DNA"/>
</dbReference>
<dbReference type="STRING" id="1442369.A0A0D2H2P4"/>